<dbReference type="KEGG" id="cte:CT1745"/>
<reference evidence="2 3" key="1">
    <citation type="journal article" date="2002" name="Proc. Natl. Acad. Sci. U.S.A.">
        <title>The complete genome sequence of Chlorobium tepidum TLS, a photosynthetic, anaerobic, green-sulfur bacterium.</title>
        <authorList>
            <person name="Eisen J.A."/>
            <person name="Nelson K.E."/>
            <person name="Paulsen I.T."/>
            <person name="Heidelberg J.F."/>
            <person name="Wu M."/>
            <person name="Dodson R.J."/>
            <person name="Deboy R."/>
            <person name="Gwinn M.L."/>
            <person name="Nelson W.C."/>
            <person name="Haft D.H."/>
            <person name="Hickey E.K."/>
            <person name="Peterson J.D."/>
            <person name="Durkin A.S."/>
            <person name="Kolonay J.L."/>
            <person name="Yang F."/>
            <person name="Holt I."/>
            <person name="Umayam L.A."/>
            <person name="Mason T."/>
            <person name="Brenner M."/>
            <person name="Shea T.P."/>
            <person name="Parksey D."/>
            <person name="Nierman W.C."/>
            <person name="Feldblyum T.V."/>
            <person name="Hansen C.L."/>
            <person name="Craven M.B."/>
            <person name="Radune D."/>
            <person name="Vamathevan J."/>
            <person name="Khouri H."/>
            <person name="White O."/>
            <person name="Gruber T.M."/>
            <person name="Ketchum K.A."/>
            <person name="Venter J.C."/>
            <person name="Tettelin H."/>
            <person name="Bryant D.A."/>
            <person name="Fraser C.M."/>
        </authorList>
    </citation>
    <scope>NUCLEOTIDE SEQUENCE [LARGE SCALE GENOMIC DNA]</scope>
    <source>
        <strain evidence="3">ATCC 49652 / DSM 12025 / NBRC 103806 / TLS</strain>
    </source>
</reference>
<evidence type="ECO:0000313" key="2">
    <source>
        <dbReference type="EMBL" id="AAM72967.1"/>
    </source>
</evidence>
<evidence type="ECO:0000256" key="1">
    <source>
        <dbReference type="SAM" id="SignalP"/>
    </source>
</evidence>
<accession>Q8KBP0</accession>
<feature type="chain" id="PRO_5004309155" description="Transporter" evidence="1">
    <location>
        <begin position="25"/>
        <end position="267"/>
    </location>
</feature>
<sequence length="267" mass="29008">MNLSFSKASSLVLAGMLCSAPTFAAMPLETDDTGTQGAGKFQIEAGMEYARDHETVNGDSVREKEWELATTFSYGLSDTIDLVAGVPWSWSKVRVNGQTVRDENGIGDLSLQLKWRFFESDDKRTSFALKPGISLPTGDDEKGFGNGRVGGDVTLIATHTVDRGALHLNLGYEYNNYSIAEVRESSRKSIWRASLAGEVEVAKRLKAVADIGVETNEERDSDTNPAYILGGLIYGVSDDVDLDFGVKGGLNDAETDTTWLAGITMRF</sequence>
<keyword evidence="1" id="KW-0732">Signal</keyword>
<dbReference type="RefSeq" id="WP_010933406.1">
    <property type="nucleotide sequence ID" value="NC_002932.3"/>
</dbReference>
<feature type="signal peptide" evidence="1">
    <location>
        <begin position="1"/>
        <end position="24"/>
    </location>
</feature>
<proteinExistence type="predicted"/>
<evidence type="ECO:0000313" key="3">
    <source>
        <dbReference type="Proteomes" id="UP000001007"/>
    </source>
</evidence>
<protein>
    <recommendedName>
        <fullName evidence="4">Transporter</fullName>
    </recommendedName>
</protein>
<dbReference type="STRING" id="194439.CT1745"/>
<evidence type="ECO:0008006" key="4">
    <source>
        <dbReference type="Google" id="ProtNLM"/>
    </source>
</evidence>
<dbReference type="Pfam" id="PF13557">
    <property type="entry name" value="Phenol_MetA_deg"/>
    <property type="match status" value="1"/>
</dbReference>
<dbReference type="EnsemblBacteria" id="AAM72967">
    <property type="protein sequence ID" value="AAM72967"/>
    <property type="gene ID" value="CT1745"/>
</dbReference>
<dbReference type="InterPro" id="IPR025737">
    <property type="entry name" value="FApF"/>
</dbReference>
<dbReference type="OrthoDB" id="110323at2"/>
<keyword evidence="3" id="KW-1185">Reference proteome</keyword>
<gene>
    <name evidence="2" type="ordered locus">CT1745</name>
</gene>
<name>Q8KBP0_CHLTE</name>
<dbReference type="PATRIC" id="fig|194439.7.peg.1581"/>
<dbReference type="EMBL" id="AE006470">
    <property type="protein sequence ID" value="AAM72967.1"/>
    <property type="molecule type" value="Genomic_DNA"/>
</dbReference>
<organism evidence="2 3">
    <name type="scientific">Chlorobaculum tepidum (strain ATCC 49652 / DSM 12025 / NBRC 103806 / TLS)</name>
    <name type="common">Chlorobium tepidum</name>
    <dbReference type="NCBI Taxonomy" id="194439"/>
    <lineage>
        <taxon>Bacteria</taxon>
        <taxon>Pseudomonadati</taxon>
        <taxon>Chlorobiota</taxon>
        <taxon>Chlorobiia</taxon>
        <taxon>Chlorobiales</taxon>
        <taxon>Chlorobiaceae</taxon>
        <taxon>Chlorobaculum</taxon>
    </lineage>
</organism>
<dbReference type="HOGENOM" id="CLU_066445_1_0_10"/>
<dbReference type="AlphaFoldDB" id="Q8KBP0"/>
<dbReference type="Proteomes" id="UP000001007">
    <property type="component" value="Chromosome"/>
</dbReference>
<dbReference type="eggNOG" id="COG2067">
    <property type="taxonomic scope" value="Bacteria"/>
</dbReference>